<dbReference type="Proteomes" id="UP000640930">
    <property type="component" value="Unassembled WGS sequence"/>
</dbReference>
<feature type="transmembrane region" description="Helical" evidence="1">
    <location>
        <begin position="82"/>
        <end position="100"/>
    </location>
</feature>
<name>A0ABR8X729_9BACL</name>
<reference evidence="2 3" key="1">
    <citation type="submission" date="2020-08" db="EMBL/GenBank/DDBJ databases">
        <title>A Genomic Blueprint of the Chicken Gut Microbiome.</title>
        <authorList>
            <person name="Gilroy R."/>
            <person name="Ravi A."/>
            <person name="Getino M."/>
            <person name="Pursley I."/>
            <person name="Horton D.L."/>
            <person name="Alikhan N.-F."/>
            <person name="Baker D."/>
            <person name="Gharbi K."/>
            <person name="Hall N."/>
            <person name="Watson M."/>
            <person name="Adriaenssens E.M."/>
            <person name="Foster-Nyarko E."/>
            <person name="Jarju S."/>
            <person name="Secka A."/>
            <person name="Antonio M."/>
            <person name="Oren A."/>
            <person name="Chaudhuri R."/>
            <person name="La Ragione R.M."/>
            <person name="Hildebrand F."/>
            <person name="Pallen M.J."/>
        </authorList>
    </citation>
    <scope>NUCLEOTIDE SEQUENCE [LARGE SCALE GENOMIC DNA]</scope>
    <source>
        <strain evidence="2 3">Re31</strain>
    </source>
</reference>
<feature type="transmembrane region" description="Helical" evidence="1">
    <location>
        <begin position="18"/>
        <end position="37"/>
    </location>
</feature>
<keyword evidence="1" id="KW-1133">Transmembrane helix</keyword>
<keyword evidence="3" id="KW-1185">Reference proteome</keyword>
<comment type="caution">
    <text evidence="2">The sequence shown here is derived from an EMBL/GenBank/DDBJ whole genome shotgun (WGS) entry which is preliminary data.</text>
</comment>
<feature type="transmembrane region" description="Helical" evidence="1">
    <location>
        <begin position="43"/>
        <end position="70"/>
    </location>
</feature>
<sequence length="134" mass="14959">MIKIYKGVGEIEIISRKLYAATLTSIIGFFIVPFFFYEISPGYNLAAGLAVSIWTVPTLFIGGVISSIVIEYRDKSHSFGFSYLKHLGCALICTLLFSILTSDMLLTGIIAFSYVTIFFIIDCITKYVETKSEH</sequence>
<feature type="transmembrane region" description="Helical" evidence="1">
    <location>
        <begin position="106"/>
        <end position="128"/>
    </location>
</feature>
<organism evidence="2 3">
    <name type="scientific">Ureibacillus galli</name>
    <dbReference type="NCBI Taxonomy" id="2762222"/>
    <lineage>
        <taxon>Bacteria</taxon>
        <taxon>Bacillati</taxon>
        <taxon>Bacillota</taxon>
        <taxon>Bacilli</taxon>
        <taxon>Bacillales</taxon>
        <taxon>Caryophanaceae</taxon>
        <taxon>Ureibacillus</taxon>
    </lineage>
</organism>
<accession>A0ABR8X729</accession>
<evidence type="ECO:0000313" key="3">
    <source>
        <dbReference type="Proteomes" id="UP000640930"/>
    </source>
</evidence>
<evidence type="ECO:0000256" key="1">
    <source>
        <dbReference type="SAM" id="Phobius"/>
    </source>
</evidence>
<evidence type="ECO:0000313" key="2">
    <source>
        <dbReference type="EMBL" id="MBD8025126.1"/>
    </source>
</evidence>
<proteinExistence type="predicted"/>
<gene>
    <name evidence="2" type="ORF">H9636_00515</name>
</gene>
<keyword evidence="1" id="KW-0812">Transmembrane</keyword>
<dbReference type="EMBL" id="JACSQA010000001">
    <property type="protein sequence ID" value="MBD8025126.1"/>
    <property type="molecule type" value="Genomic_DNA"/>
</dbReference>
<keyword evidence="1" id="KW-0472">Membrane</keyword>
<protein>
    <submittedName>
        <fullName evidence="2">Uncharacterized protein</fullName>
    </submittedName>
</protein>